<dbReference type="Pfam" id="PF02464">
    <property type="entry name" value="CinA"/>
    <property type="match status" value="1"/>
</dbReference>
<evidence type="ECO:0000259" key="1">
    <source>
        <dbReference type="Pfam" id="PF02464"/>
    </source>
</evidence>
<dbReference type="Proteomes" id="UP000473699">
    <property type="component" value="Unassembled WGS sequence"/>
</dbReference>
<dbReference type="InterPro" id="IPR036653">
    <property type="entry name" value="CinA-like_C"/>
</dbReference>
<name>A0A6L5YBX6_9BACT</name>
<dbReference type="Gene3D" id="3.90.950.20">
    <property type="entry name" value="CinA-like"/>
    <property type="match status" value="1"/>
</dbReference>
<dbReference type="InterPro" id="IPR008136">
    <property type="entry name" value="CinA_C"/>
</dbReference>
<protein>
    <submittedName>
        <fullName evidence="2">Nicotinamide-nucleotide amidohydrolase family protein</fullName>
    </submittedName>
</protein>
<keyword evidence="2" id="KW-0378">Hydrolase</keyword>
<comment type="caution">
    <text evidence="2">The sequence shown here is derived from an EMBL/GenBank/DDBJ whole genome shotgun (WGS) entry which is preliminary data.</text>
</comment>
<sequence>MTQEENITALALKLKELALARRVTVGTAESCTGGLIAGAITAVPGSSEYFLGGVVSYANAVKTKLLGVPKEILNTVGAVSGECARFMAQGAAKALGADWAVSVTGVAGPDGGSAEKPVGTVWFGLCGPRGVEAHVRRFAGGRAAVRAQTAAHALSMLVEALAEAE</sequence>
<dbReference type="EMBL" id="VUNH01000007">
    <property type="protein sequence ID" value="MST55844.1"/>
    <property type="molecule type" value="Genomic_DNA"/>
</dbReference>
<dbReference type="NCBIfam" id="TIGR00199">
    <property type="entry name" value="PncC_domain"/>
    <property type="match status" value="1"/>
</dbReference>
<dbReference type="SUPFAM" id="SSF142433">
    <property type="entry name" value="CinA-like"/>
    <property type="match status" value="1"/>
</dbReference>
<dbReference type="GO" id="GO:0016787">
    <property type="term" value="F:hydrolase activity"/>
    <property type="evidence" value="ECO:0007669"/>
    <property type="project" value="UniProtKB-KW"/>
</dbReference>
<organism evidence="2 3">
    <name type="scientific">Pyramidobacter porci</name>
    <dbReference type="NCBI Taxonomy" id="2605789"/>
    <lineage>
        <taxon>Bacteria</taxon>
        <taxon>Thermotogati</taxon>
        <taxon>Synergistota</taxon>
        <taxon>Synergistia</taxon>
        <taxon>Synergistales</taxon>
        <taxon>Dethiosulfovibrionaceae</taxon>
        <taxon>Pyramidobacter</taxon>
    </lineage>
</organism>
<proteinExistence type="predicted"/>
<accession>A0A6L5YBX6</accession>
<reference evidence="2 3" key="1">
    <citation type="submission" date="2019-08" db="EMBL/GenBank/DDBJ databases">
        <title>In-depth cultivation of the pig gut microbiome towards novel bacterial diversity and tailored functional studies.</title>
        <authorList>
            <person name="Wylensek D."/>
            <person name="Hitch T.C.A."/>
            <person name="Clavel T."/>
        </authorList>
    </citation>
    <scope>NUCLEOTIDE SEQUENCE [LARGE SCALE GENOMIC DNA]</scope>
    <source>
        <strain evidence="2 3">SM-530-WT-4B</strain>
    </source>
</reference>
<feature type="domain" description="CinA C-terminal" evidence="1">
    <location>
        <begin position="9"/>
        <end position="160"/>
    </location>
</feature>
<evidence type="ECO:0000313" key="2">
    <source>
        <dbReference type="EMBL" id="MST55844.1"/>
    </source>
</evidence>
<evidence type="ECO:0000313" key="3">
    <source>
        <dbReference type="Proteomes" id="UP000473699"/>
    </source>
</evidence>
<gene>
    <name evidence="2" type="ORF">FYJ74_07350</name>
</gene>
<dbReference type="RefSeq" id="WP_154528938.1">
    <property type="nucleotide sequence ID" value="NZ_JAXDZJ010000224.1"/>
</dbReference>
<dbReference type="AlphaFoldDB" id="A0A6L5YBX6"/>
<keyword evidence="3" id="KW-1185">Reference proteome</keyword>